<feature type="domain" description="Proline dehydrogenase" evidence="7">
    <location>
        <begin position="190"/>
        <end position="620"/>
    </location>
</feature>
<keyword evidence="3 5" id="KW-0560">Oxidoreductase</keyword>
<dbReference type="Proteomes" id="UP001329825">
    <property type="component" value="Chromosome 7"/>
</dbReference>
<evidence type="ECO:0000256" key="5">
    <source>
        <dbReference type="RuleBase" id="RU364054"/>
    </source>
</evidence>
<dbReference type="EC" id="1.5.5.2" evidence="2 5"/>
<gene>
    <name evidence="8" type="ORF">IL334_005232</name>
</gene>
<evidence type="ECO:0000256" key="6">
    <source>
        <dbReference type="SAM" id="MobiDB-lite"/>
    </source>
</evidence>
<dbReference type="RefSeq" id="XP_062792996.1">
    <property type="nucleotide sequence ID" value="XM_062936945.1"/>
</dbReference>
<dbReference type="InterPro" id="IPR002872">
    <property type="entry name" value="Proline_DH_dom"/>
</dbReference>
<name>A0ABZ1D5K6_9TREE</name>
<proteinExistence type="inferred from homology"/>
<evidence type="ECO:0000256" key="4">
    <source>
        <dbReference type="ARBA" id="ARBA00023062"/>
    </source>
</evidence>
<comment type="function">
    <text evidence="5">Converts proline to delta-1-pyrroline-5-carboxylate.</text>
</comment>
<keyword evidence="5" id="KW-0285">Flavoprotein</keyword>
<organism evidence="8 9">
    <name type="scientific">Kwoniella shivajii</name>
    <dbReference type="NCBI Taxonomy" id="564305"/>
    <lineage>
        <taxon>Eukaryota</taxon>
        <taxon>Fungi</taxon>
        <taxon>Dikarya</taxon>
        <taxon>Basidiomycota</taxon>
        <taxon>Agaricomycotina</taxon>
        <taxon>Tremellomycetes</taxon>
        <taxon>Tremellales</taxon>
        <taxon>Cryptococcaceae</taxon>
        <taxon>Kwoniella</taxon>
    </lineage>
</organism>
<feature type="region of interest" description="Disordered" evidence="6">
    <location>
        <begin position="27"/>
        <end position="73"/>
    </location>
</feature>
<dbReference type="GeneID" id="87957363"/>
<evidence type="ECO:0000256" key="2">
    <source>
        <dbReference type="ARBA" id="ARBA00012695"/>
    </source>
</evidence>
<evidence type="ECO:0000256" key="1">
    <source>
        <dbReference type="ARBA" id="ARBA00005869"/>
    </source>
</evidence>
<evidence type="ECO:0000313" key="8">
    <source>
        <dbReference type="EMBL" id="WRT68256.1"/>
    </source>
</evidence>
<keyword evidence="9" id="KW-1185">Reference proteome</keyword>
<comment type="similarity">
    <text evidence="1 5">Belongs to the proline oxidase family.</text>
</comment>
<dbReference type="InterPro" id="IPR015659">
    <property type="entry name" value="Proline_oxidase"/>
</dbReference>
<evidence type="ECO:0000259" key="7">
    <source>
        <dbReference type="Pfam" id="PF01619"/>
    </source>
</evidence>
<keyword evidence="5" id="KW-0274">FAD</keyword>
<keyword evidence="4 5" id="KW-0642">Proline metabolism</keyword>
<comment type="catalytic activity">
    <reaction evidence="5">
        <text>L-proline + a quinone = (S)-1-pyrroline-5-carboxylate + a quinol + H(+)</text>
        <dbReference type="Rhea" id="RHEA:23784"/>
        <dbReference type="ChEBI" id="CHEBI:15378"/>
        <dbReference type="ChEBI" id="CHEBI:17388"/>
        <dbReference type="ChEBI" id="CHEBI:24646"/>
        <dbReference type="ChEBI" id="CHEBI:60039"/>
        <dbReference type="ChEBI" id="CHEBI:132124"/>
        <dbReference type="EC" id="1.5.5.2"/>
    </reaction>
</comment>
<evidence type="ECO:0000256" key="3">
    <source>
        <dbReference type="ARBA" id="ARBA00023002"/>
    </source>
</evidence>
<dbReference type="PANTHER" id="PTHR13914:SF0">
    <property type="entry name" value="PROLINE DEHYDROGENASE 1, MITOCHONDRIAL"/>
    <property type="match status" value="1"/>
</dbReference>
<protein>
    <recommendedName>
        <fullName evidence="2 5">Proline dehydrogenase</fullName>
        <ecNumber evidence="2 5">1.5.5.2</ecNumber>
    </recommendedName>
</protein>
<dbReference type="EMBL" id="CP141887">
    <property type="protein sequence ID" value="WRT68256.1"/>
    <property type="molecule type" value="Genomic_DNA"/>
</dbReference>
<accession>A0ABZ1D5K6</accession>
<dbReference type="InterPro" id="IPR029041">
    <property type="entry name" value="FAD-linked_oxidoreductase-like"/>
</dbReference>
<sequence>MSFTPLISRPTTRLLVNRSIIRKNPLMSRATRASSSRLLSTSTPRPSSSGSGSKSGSASGSGSRSDSGSNSNSKRRYLPYALAIPASLLLIPTLSADSSSSSSSSGVVEGQGDSSAVPLSSLESASISSLIRTYLVYTLICTPGMVDYSPQLLHAFTHSPIPGLKYITEAIIRSTFFGQFVPGENVQECLPTIKELQQRGVASMLNYSAEADLSTIQIPQSASNENGNNSKNVAEQLEEIARNDRLQEVFNALKSAGEFEKSLPENAKGATSFALKVTGLIDPPILTRASTTLLRVRPLAASTSPMSSNSPLAVPYPGTPQSSDVRILAREPSMGEGKELLSLNGVLGSMGVKDTDEGLRKGDLEELSNLWGKLKKIGQVAKDNGIPLLVDAEYTWMQPALDAYTLLLSNEFNRPPAVGSPEHGSWKGPLIYGTYQSYLTRQPTHLAAALNHAQEHGYALGIKLVRGAYFDKERKKWKKESREGADPIWPDKPATDLSYNGSITTIISTLSSQLASSKPEGALSVIFGTHNPGSCDLICDGLKEAGLATELEDGRLQLRDDVKGKIGVAQLYGMKDDLTDRMASKFVFDGRPVAIKYIAYGKLAEVMPFLGRRAIENKSLMSGDEGAAAERKRVGSEIWRRMFG</sequence>
<feature type="compositionally biased region" description="Low complexity" evidence="6">
    <location>
        <begin position="28"/>
        <end position="73"/>
    </location>
</feature>
<comment type="cofactor">
    <cofactor evidence="5">
        <name>FAD</name>
        <dbReference type="ChEBI" id="CHEBI:57692"/>
    </cofactor>
</comment>
<dbReference type="Gene3D" id="3.20.20.220">
    <property type="match status" value="2"/>
</dbReference>
<dbReference type="SUPFAM" id="SSF51730">
    <property type="entry name" value="FAD-linked oxidoreductase"/>
    <property type="match status" value="1"/>
</dbReference>
<dbReference type="PANTHER" id="PTHR13914">
    <property type="entry name" value="PROLINE OXIDASE"/>
    <property type="match status" value="1"/>
</dbReference>
<evidence type="ECO:0000313" key="9">
    <source>
        <dbReference type="Proteomes" id="UP001329825"/>
    </source>
</evidence>
<reference evidence="8 9" key="1">
    <citation type="submission" date="2024-01" db="EMBL/GenBank/DDBJ databases">
        <title>Comparative genomics of Cryptococcus and Kwoniella reveals pathogenesis evolution and contrasting modes of karyotype evolution via chromosome fusion or intercentromeric recombination.</title>
        <authorList>
            <person name="Coelho M.A."/>
            <person name="David-Palma M."/>
            <person name="Shea T."/>
            <person name="Bowers K."/>
            <person name="McGinley-Smith S."/>
            <person name="Mohammad A.W."/>
            <person name="Gnirke A."/>
            <person name="Yurkov A.M."/>
            <person name="Nowrousian M."/>
            <person name="Sun S."/>
            <person name="Cuomo C.A."/>
            <person name="Heitman J."/>
        </authorList>
    </citation>
    <scope>NUCLEOTIDE SEQUENCE [LARGE SCALE GENOMIC DNA]</scope>
    <source>
        <strain evidence="8">CBS 11374</strain>
    </source>
</reference>
<dbReference type="Pfam" id="PF01619">
    <property type="entry name" value="Pro_dh"/>
    <property type="match status" value="1"/>
</dbReference>